<name>A0A7J9BU06_GOSGO</name>
<reference evidence="1 2" key="1">
    <citation type="journal article" date="2019" name="Genome Biol. Evol.">
        <title>Insights into the evolution of the New World diploid cottons (Gossypium, subgenus Houzingenia) based on genome sequencing.</title>
        <authorList>
            <person name="Grover C.E."/>
            <person name="Arick M.A. 2nd"/>
            <person name="Thrash A."/>
            <person name="Conover J.L."/>
            <person name="Sanders W.S."/>
            <person name="Peterson D.G."/>
            <person name="Frelichowski J.E."/>
            <person name="Scheffler J.A."/>
            <person name="Scheffler B.E."/>
            <person name="Wendel J.F."/>
        </authorList>
    </citation>
    <scope>NUCLEOTIDE SEQUENCE [LARGE SCALE GENOMIC DNA]</scope>
    <source>
        <strain evidence="1">5</strain>
        <tissue evidence="1">Leaf</tissue>
    </source>
</reference>
<dbReference type="Proteomes" id="UP000593579">
    <property type="component" value="Unassembled WGS sequence"/>
</dbReference>
<dbReference type="AlphaFoldDB" id="A0A7J9BU06"/>
<protein>
    <submittedName>
        <fullName evidence="1">Uncharacterized protein</fullName>
    </submittedName>
</protein>
<organism evidence="1 2">
    <name type="scientific">Gossypium gossypioides</name>
    <name type="common">Mexican cotton</name>
    <name type="synonym">Selera gossypioides</name>
    <dbReference type="NCBI Taxonomy" id="34282"/>
    <lineage>
        <taxon>Eukaryota</taxon>
        <taxon>Viridiplantae</taxon>
        <taxon>Streptophyta</taxon>
        <taxon>Embryophyta</taxon>
        <taxon>Tracheophyta</taxon>
        <taxon>Spermatophyta</taxon>
        <taxon>Magnoliopsida</taxon>
        <taxon>eudicotyledons</taxon>
        <taxon>Gunneridae</taxon>
        <taxon>Pentapetalae</taxon>
        <taxon>rosids</taxon>
        <taxon>malvids</taxon>
        <taxon>Malvales</taxon>
        <taxon>Malvaceae</taxon>
        <taxon>Malvoideae</taxon>
        <taxon>Gossypium</taxon>
    </lineage>
</organism>
<proteinExistence type="predicted"/>
<sequence>MIDDDEPNIVNIHLSDTWAT</sequence>
<accession>A0A7J9BU06</accession>
<dbReference type="EMBL" id="JABEZY010000006">
    <property type="protein sequence ID" value="MBA0739680.1"/>
    <property type="molecule type" value="Genomic_DNA"/>
</dbReference>
<gene>
    <name evidence="1" type="ORF">Gogos_012925</name>
</gene>
<evidence type="ECO:0000313" key="2">
    <source>
        <dbReference type="Proteomes" id="UP000593579"/>
    </source>
</evidence>
<evidence type="ECO:0000313" key="1">
    <source>
        <dbReference type="EMBL" id="MBA0739680.1"/>
    </source>
</evidence>
<comment type="caution">
    <text evidence="1">The sequence shown here is derived from an EMBL/GenBank/DDBJ whole genome shotgun (WGS) entry which is preliminary data.</text>
</comment>
<keyword evidence="2" id="KW-1185">Reference proteome</keyword>
<dbReference type="OrthoDB" id="618098at2759"/>